<dbReference type="Proteomes" id="UP000095283">
    <property type="component" value="Unplaced"/>
</dbReference>
<keyword evidence="1" id="KW-1185">Reference proteome</keyword>
<evidence type="ECO:0000313" key="1">
    <source>
        <dbReference type="Proteomes" id="UP000095283"/>
    </source>
</evidence>
<protein>
    <submittedName>
        <fullName evidence="2">Transposase</fullName>
    </submittedName>
</protein>
<name>A0A1I7W5U0_HETBA</name>
<accession>A0A1I7W5U0</accession>
<reference evidence="2" key="1">
    <citation type="submission" date="2016-11" db="UniProtKB">
        <authorList>
            <consortium name="WormBaseParasite"/>
        </authorList>
    </citation>
    <scope>IDENTIFICATION</scope>
</reference>
<sequence>MLIHMLNDTGYLSAGAFLKCLQRFIPKNNYAILSLRDESVKRSIPITNMMGDPNLEYEEENCREYESPLQPI</sequence>
<proteinExistence type="predicted"/>
<dbReference type="AlphaFoldDB" id="A0A1I7W5U0"/>
<dbReference type="WBParaSite" id="Hba_00002">
    <property type="protein sequence ID" value="Hba_00002"/>
    <property type="gene ID" value="Hba_00002"/>
</dbReference>
<organism evidence="1 2">
    <name type="scientific">Heterorhabditis bacteriophora</name>
    <name type="common">Entomopathogenic nematode worm</name>
    <dbReference type="NCBI Taxonomy" id="37862"/>
    <lineage>
        <taxon>Eukaryota</taxon>
        <taxon>Metazoa</taxon>
        <taxon>Ecdysozoa</taxon>
        <taxon>Nematoda</taxon>
        <taxon>Chromadorea</taxon>
        <taxon>Rhabditida</taxon>
        <taxon>Rhabditina</taxon>
        <taxon>Rhabditomorpha</taxon>
        <taxon>Strongyloidea</taxon>
        <taxon>Heterorhabditidae</taxon>
        <taxon>Heterorhabditis</taxon>
    </lineage>
</organism>
<evidence type="ECO:0000313" key="2">
    <source>
        <dbReference type="WBParaSite" id="Hba_00002"/>
    </source>
</evidence>